<dbReference type="EMBL" id="CAJPVJ010029966">
    <property type="protein sequence ID" value="CAG2180057.1"/>
    <property type="molecule type" value="Genomic_DNA"/>
</dbReference>
<feature type="region of interest" description="Disordered" evidence="1">
    <location>
        <begin position="77"/>
        <end position="106"/>
    </location>
</feature>
<feature type="region of interest" description="Disordered" evidence="1">
    <location>
        <begin position="1"/>
        <end position="28"/>
    </location>
</feature>
<reference evidence="2" key="1">
    <citation type="submission" date="2020-11" db="EMBL/GenBank/DDBJ databases">
        <authorList>
            <person name="Tran Van P."/>
        </authorList>
    </citation>
    <scope>NUCLEOTIDE SEQUENCE</scope>
</reference>
<keyword evidence="3" id="KW-1185">Reference proteome</keyword>
<name>A0A7R9QYA9_9ACAR</name>
<feature type="compositionally biased region" description="Basic and acidic residues" evidence="1">
    <location>
        <begin position="77"/>
        <end position="86"/>
    </location>
</feature>
<dbReference type="Proteomes" id="UP000728032">
    <property type="component" value="Unassembled WGS sequence"/>
</dbReference>
<proteinExistence type="predicted"/>
<gene>
    <name evidence="2" type="ORF">ONB1V03_LOCUS19480</name>
</gene>
<evidence type="ECO:0000313" key="2">
    <source>
        <dbReference type="EMBL" id="CAD7662920.1"/>
    </source>
</evidence>
<dbReference type="OrthoDB" id="387657at2759"/>
<dbReference type="EMBL" id="OC944791">
    <property type="protein sequence ID" value="CAD7662920.1"/>
    <property type="molecule type" value="Genomic_DNA"/>
</dbReference>
<dbReference type="AlphaFoldDB" id="A0A7R9QYA9"/>
<evidence type="ECO:0000256" key="1">
    <source>
        <dbReference type="SAM" id="MobiDB-lite"/>
    </source>
</evidence>
<protein>
    <submittedName>
        <fullName evidence="2">Uncharacterized protein</fullName>
    </submittedName>
</protein>
<feature type="compositionally biased region" description="Polar residues" evidence="1">
    <location>
        <begin position="91"/>
        <end position="104"/>
    </location>
</feature>
<sequence>MNGSVGVNDMSADNETIDETLNPRDHSMHSQCGDECIELLINYRKCLLQFKTQCKCGDNQFNRFVVSLLEKEWKSLHTKRTTDETPARPSQAPSHSTPNRSSVGPQDIEDYLHISLQTNSHDISVNDGYESNSHIDRKPVVKDSLYYNSAISEDYVLLPLMSSHSEADNTDETVDEVVDPNVTRSARSQQTDGQPFKTISQRIQSVLTVNAFPEEIIE</sequence>
<accession>A0A7R9QYA9</accession>
<evidence type="ECO:0000313" key="3">
    <source>
        <dbReference type="Proteomes" id="UP000728032"/>
    </source>
</evidence>
<organism evidence="2">
    <name type="scientific">Oppiella nova</name>
    <dbReference type="NCBI Taxonomy" id="334625"/>
    <lineage>
        <taxon>Eukaryota</taxon>
        <taxon>Metazoa</taxon>
        <taxon>Ecdysozoa</taxon>
        <taxon>Arthropoda</taxon>
        <taxon>Chelicerata</taxon>
        <taxon>Arachnida</taxon>
        <taxon>Acari</taxon>
        <taxon>Acariformes</taxon>
        <taxon>Sarcoptiformes</taxon>
        <taxon>Oribatida</taxon>
        <taxon>Brachypylina</taxon>
        <taxon>Oppioidea</taxon>
        <taxon>Oppiidae</taxon>
        <taxon>Oppiella</taxon>
    </lineage>
</organism>